<comment type="subcellular location">
    <subcellularLocation>
        <location evidence="1">Cell envelope</location>
    </subcellularLocation>
</comment>
<reference evidence="6" key="1">
    <citation type="journal article" date="2020" name="mSystems">
        <title>Genome- and Community-Level Interaction Insights into Carbon Utilization and Element Cycling Functions of Hydrothermarchaeota in Hydrothermal Sediment.</title>
        <authorList>
            <person name="Zhou Z."/>
            <person name="Liu Y."/>
            <person name="Xu W."/>
            <person name="Pan J."/>
            <person name="Luo Z.H."/>
            <person name="Li M."/>
        </authorList>
    </citation>
    <scope>NUCLEOTIDE SEQUENCE [LARGE SCALE GENOMIC DNA]</scope>
    <source>
        <strain evidence="6">SpSt-902</strain>
    </source>
</reference>
<dbReference type="InterPro" id="IPR017937">
    <property type="entry name" value="Thioredoxin_CS"/>
</dbReference>
<protein>
    <submittedName>
        <fullName evidence="6">TlpA family protein disulfide reductase</fullName>
    </submittedName>
</protein>
<dbReference type="InterPro" id="IPR050553">
    <property type="entry name" value="Thioredoxin_ResA/DsbE_sf"/>
</dbReference>
<comment type="caution">
    <text evidence="6">The sequence shown here is derived from an EMBL/GenBank/DDBJ whole genome shotgun (WGS) entry which is preliminary data.</text>
</comment>
<dbReference type="PROSITE" id="PS00194">
    <property type="entry name" value="THIOREDOXIN_1"/>
    <property type="match status" value="1"/>
</dbReference>
<evidence type="ECO:0000256" key="4">
    <source>
        <dbReference type="ARBA" id="ARBA00023284"/>
    </source>
</evidence>
<dbReference type="EMBL" id="DTMM01000059">
    <property type="protein sequence ID" value="HFT92848.1"/>
    <property type="molecule type" value="Genomic_DNA"/>
</dbReference>
<dbReference type="AlphaFoldDB" id="A0A7C3QVR8"/>
<evidence type="ECO:0000256" key="2">
    <source>
        <dbReference type="ARBA" id="ARBA00022748"/>
    </source>
</evidence>
<organism evidence="6">
    <name type="scientific">Leptospirillum ferriphilum</name>
    <dbReference type="NCBI Taxonomy" id="178606"/>
    <lineage>
        <taxon>Bacteria</taxon>
        <taxon>Pseudomonadati</taxon>
        <taxon>Nitrospirota</taxon>
        <taxon>Nitrospiria</taxon>
        <taxon>Nitrospirales</taxon>
        <taxon>Nitrospiraceae</taxon>
        <taxon>Leptospirillum</taxon>
    </lineage>
</organism>
<keyword evidence="2" id="KW-0201">Cytochrome c-type biogenesis</keyword>
<evidence type="ECO:0000256" key="1">
    <source>
        <dbReference type="ARBA" id="ARBA00004196"/>
    </source>
</evidence>
<evidence type="ECO:0000256" key="3">
    <source>
        <dbReference type="ARBA" id="ARBA00023157"/>
    </source>
</evidence>
<evidence type="ECO:0000313" key="6">
    <source>
        <dbReference type="EMBL" id="HFT92848.1"/>
    </source>
</evidence>
<dbReference type="PROSITE" id="PS51352">
    <property type="entry name" value="THIOREDOXIN_2"/>
    <property type="match status" value="1"/>
</dbReference>
<dbReference type="SUPFAM" id="SSF52833">
    <property type="entry name" value="Thioredoxin-like"/>
    <property type="match status" value="1"/>
</dbReference>
<dbReference type="CDD" id="cd02966">
    <property type="entry name" value="TlpA_like_family"/>
    <property type="match status" value="1"/>
</dbReference>
<dbReference type="GO" id="GO:0016491">
    <property type="term" value="F:oxidoreductase activity"/>
    <property type="evidence" value="ECO:0007669"/>
    <property type="project" value="InterPro"/>
</dbReference>
<dbReference type="PANTHER" id="PTHR42852">
    <property type="entry name" value="THIOL:DISULFIDE INTERCHANGE PROTEIN DSBE"/>
    <property type="match status" value="1"/>
</dbReference>
<name>A0A7C3QVR8_9BACT</name>
<dbReference type="Pfam" id="PF00578">
    <property type="entry name" value="AhpC-TSA"/>
    <property type="match status" value="1"/>
</dbReference>
<sequence length="219" mass="24403">MTDRNRKFPIIFQRFIQKLVLLLFLFLLSGTLPEGRLDTARAAVLDIPGSGLLQKMGFIVFDDRERAPEIQAPVVSGKPVDLASFRGEWVLLNFWATWCVPCRTEIPTLVRLANHMTGRKFVLISVAMDHDPAKIREFLRKMPVDYPVLLGRKGRVDERYVGMGLPQTYLIDPSGYLVGKAAGSRDWSGSVAYRLFDSLPDSKATDPAIAPGSAPKDPS</sequence>
<dbReference type="InterPro" id="IPR013766">
    <property type="entry name" value="Thioredoxin_domain"/>
</dbReference>
<dbReference type="Gene3D" id="3.40.30.10">
    <property type="entry name" value="Glutaredoxin"/>
    <property type="match status" value="1"/>
</dbReference>
<keyword evidence="3" id="KW-1015">Disulfide bond</keyword>
<gene>
    <name evidence="6" type="ORF">ENX03_02680</name>
</gene>
<evidence type="ECO:0000259" key="5">
    <source>
        <dbReference type="PROSITE" id="PS51352"/>
    </source>
</evidence>
<dbReference type="InterPro" id="IPR000866">
    <property type="entry name" value="AhpC/TSA"/>
</dbReference>
<dbReference type="InterPro" id="IPR036249">
    <property type="entry name" value="Thioredoxin-like_sf"/>
</dbReference>
<dbReference type="GO" id="GO:0017004">
    <property type="term" value="P:cytochrome complex assembly"/>
    <property type="evidence" value="ECO:0007669"/>
    <property type="project" value="UniProtKB-KW"/>
</dbReference>
<accession>A0A7C3QVR8</accession>
<dbReference type="GO" id="GO:0016209">
    <property type="term" value="F:antioxidant activity"/>
    <property type="evidence" value="ECO:0007669"/>
    <property type="project" value="InterPro"/>
</dbReference>
<proteinExistence type="predicted"/>
<keyword evidence="4" id="KW-0676">Redox-active center</keyword>
<feature type="domain" description="Thioredoxin" evidence="5">
    <location>
        <begin position="61"/>
        <end position="210"/>
    </location>
</feature>
<dbReference type="PANTHER" id="PTHR42852:SF6">
    <property type="entry name" value="THIOL:DISULFIDE INTERCHANGE PROTEIN DSBE"/>
    <property type="match status" value="1"/>
</dbReference>
<dbReference type="GO" id="GO:0030313">
    <property type="term" value="C:cell envelope"/>
    <property type="evidence" value="ECO:0007669"/>
    <property type="project" value="UniProtKB-SubCell"/>
</dbReference>